<reference evidence="1 2" key="1">
    <citation type="submission" date="2020-08" db="EMBL/GenBank/DDBJ databases">
        <title>Genomic Encyclopedia of Type Strains, Phase IV (KMG-IV): sequencing the most valuable type-strain genomes for metagenomic binning, comparative biology and taxonomic classification.</title>
        <authorList>
            <person name="Goeker M."/>
        </authorList>
    </citation>
    <scope>NUCLEOTIDE SEQUENCE [LARGE SCALE GENOMIC DNA]</scope>
    <source>
        <strain evidence="1 2">DSM 26385</strain>
    </source>
</reference>
<protein>
    <submittedName>
        <fullName evidence="1">Uncharacterized protein</fullName>
    </submittedName>
</protein>
<evidence type="ECO:0000313" key="1">
    <source>
        <dbReference type="EMBL" id="MBB4104819.1"/>
    </source>
</evidence>
<sequence length="152" mass="17127">MYVLKPGIKKDPARRWALPDRIFFGFGACHILAGTFLRNPPLEGVFAERILPADGYSGNHIYVTNGTIAFDCHGFCCRDKLLAHHKKGWSSRQPGWNATIESVDFDLLDTSALNHRKMLGPDQYLHDPVPRASRFIARHDVDRAMAMALTHV</sequence>
<keyword evidence="2" id="KW-1185">Reference proteome</keyword>
<dbReference type="Proteomes" id="UP000584824">
    <property type="component" value="Unassembled WGS sequence"/>
</dbReference>
<organism evidence="1 2">
    <name type="scientific">Allorhizobium borbori</name>
    <dbReference type="NCBI Taxonomy" id="485907"/>
    <lineage>
        <taxon>Bacteria</taxon>
        <taxon>Pseudomonadati</taxon>
        <taxon>Pseudomonadota</taxon>
        <taxon>Alphaproteobacteria</taxon>
        <taxon>Hyphomicrobiales</taxon>
        <taxon>Rhizobiaceae</taxon>
        <taxon>Rhizobium/Agrobacterium group</taxon>
        <taxon>Allorhizobium</taxon>
    </lineage>
</organism>
<proteinExistence type="predicted"/>
<dbReference type="RefSeq" id="WP_183793898.1">
    <property type="nucleotide sequence ID" value="NZ_JACIDU010000015.1"/>
</dbReference>
<evidence type="ECO:0000313" key="2">
    <source>
        <dbReference type="Proteomes" id="UP000584824"/>
    </source>
</evidence>
<accession>A0A7W6K429</accession>
<dbReference type="AlphaFoldDB" id="A0A7W6K429"/>
<name>A0A7W6K429_9HYPH</name>
<comment type="caution">
    <text evidence="1">The sequence shown here is derived from an EMBL/GenBank/DDBJ whole genome shotgun (WGS) entry which is preliminary data.</text>
</comment>
<dbReference type="EMBL" id="JACIDU010000015">
    <property type="protein sequence ID" value="MBB4104819.1"/>
    <property type="molecule type" value="Genomic_DNA"/>
</dbReference>
<gene>
    <name evidence="1" type="ORF">GGQ66_003401</name>
</gene>